<keyword evidence="1" id="KW-0732">Signal</keyword>
<evidence type="ECO:0000256" key="1">
    <source>
        <dbReference type="SAM" id="SignalP"/>
    </source>
</evidence>
<dbReference type="KEGG" id="tet:TTHERM_000767539"/>
<gene>
    <name evidence="2" type="ORF">TTHERM_000767539</name>
</gene>
<dbReference type="Proteomes" id="UP000009168">
    <property type="component" value="Unassembled WGS sequence"/>
</dbReference>
<feature type="signal peptide" evidence="1">
    <location>
        <begin position="1"/>
        <end position="25"/>
    </location>
</feature>
<accession>W7XEB9</accession>
<dbReference type="InParanoid" id="W7XEB9"/>
<name>W7XEB9_TETTS</name>
<evidence type="ECO:0000313" key="3">
    <source>
        <dbReference type="Proteomes" id="UP000009168"/>
    </source>
</evidence>
<reference evidence="3" key="1">
    <citation type="journal article" date="2006" name="PLoS Biol.">
        <title>Macronuclear genome sequence of the ciliate Tetrahymena thermophila, a model eukaryote.</title>
        <authorList>
            <person name="Eisen J.A."/>
            <person name="Coyne R.S."/>
            <person name="Wu M."/>
            <person name="Wu D."/>
            <person name="Thiagarajan M."/>
            <person name="Wortman J.R."/>
            <person name="Badger J.H."/>
            <person name="Ren Q."/>
            <person name="Amedeo P."/>
            <person name="Jones K.M."/>
            <person name="Tallon L.J."/>
            <person name="Delcher A.L."/>
            <person name="Salzberg S.L."/>
            <person name="Silva J.C."/>
            <person name="Haas B.J."/>
            <person name="Majoros W.H."/>
            <person name="Farzad M."/>
            <person name="Carlton J.M."/>
            <person name="Smith R.K. Jr."/>
            <person name="Garg J."/>
            <person name="Pearlman R.E."/>
            <person name="Karrer K.M."/>
            <person name="Sun L."/>
            <person name="Manning G."/>
            <person name="Elde N.C."/>
            <person name="Turkewitz A.P."/>
            <person name="Asai D.J."/>
            <person name="Wilkes D.E."/>
            <person name="Wang Y."/>
            <person name="Cai H."/>
            <person name="Collins K."/>
            <person name="Stewart B.A."/>
            <person name="Lee S.R."/>
            <person name="Wilamowska K."/>
            <person name="Weinberg Z."/>
            <person name="Ruzzo W.L."/>
            <person name="Wloga D."/>
            <person name="Gaertig J."/>
            <person name="Frankel J."/>
            <person name="Tsao C.-C."/>
            <person name="Gorovsky M.A."/>
            <person name="Keeling P.J."/>
            <person name="Waller R.F."/>
            <person name="Patron N.J."/>
            <person name="Cherry J.M."/>
            <person name="Stover N.A."/>
            <person name="Krieger C.J."/>
            <person name="del Toro C."/>
            <person name="Ryder H.F."/>
            <person name="Williamson S.C."/>
            <person name="Barbeau R.A."/>
            <person name="Hamilton E.P."/>
            <person name="Orias E."/>
        </authorList>
    </citation>
    <scope>NUCLEOTIDE SEQUENCE [LARGE SCALE GENOMIC DNA]</scope>
    <source>
        <strain evidence="3">SB210</strain>
    </source>
</reference>
<evidence type="ECO:0008006" key="4">
    <source>
        <dbReference type="Google" id="ProtNLM"/>
    </source>
</evidence>
<dbReference type="GeneID" id="24440578"/>
<protein>
    <recommendedName>
        <fullName evidence="4">Transmembrane protein</fullName>
    </recommendedName>
</protein>
<dbReference type="AlphaFoldDB" id="W7XEB9"/>
<evidence type="ECO:0000313" key="2">
    <source>
        <dbReference type="EMBL" id="EWS74928.1"/>
    </source>
</evidence>
<keyword evidence="3" id="KW-1185">Reference proteome</keyword>
<organism evidence="2 3">
    <name type="scientific">Tetrahymena thermophila (strain SB210)</name>
    <dbReference type="NCBI Taxonomy" id="312017"/>
    <lineage>
        <taxon>Eukaryota</taxon>
        <taxon>Sar</taxon>
        <taxon>Alveolata</taxon>
        <taxon>Ciliophora</taxon>
        <taxon>Intramacronucleata</taxon>
        <taxon>Oligohymenophorea</taxon>
        <taxon>Hymenostomatida</taxon>
        <taxon>Tetrahymenina</taxon>
        <taxon>Tetrahymenidae</taxon>
        <taxon>Tetrahymena</taxon>
    </lineage>
</organism>
<dbReference type="RefSeq" id="XP_012652517.1">
    <property type="nucleotide sequence ID" value="XM_012797063.1"/>
</dbReference>
<dbReference type="EMBL" id="GG662723">
    <property type="protein sequence ID" value="EWS74928.1"/>
    <property type="molecule type" value="Genomic_DNA"/>
</dbReference>
<feature type="chain" id="PRO_5004903585" description="Transmembrane protein" evidence="1">
    <location>
        <begin position="26"/>
        <end position="177"/>
    </location>
</feature>
<proteinExistence type="predicted"/>
<sequence length="177" mass="21133">MLNFLNSIQTLLVLQFALNFKQVNQESHLMLRLTPYQILICQFSTDHLQHYPDFLRLLHLFYHFQETSNLILQFIYFAQLFLIDLQLILFLQNKALKILGLSQQDFSDLLLNQLFSQLIQSQNIQICYKNQRKVLFFGVNFSFEQNQLVLLHLIFPFPKNLFKGLLLQVGYIQELFQ</sequence>